<evidence type="ECO:0000256" key="3">
    <source>
        <dbReference type="ARBA" id="ARBA00022801"/>
    </source>
</evidence>
<keyword evidence="3 7" id="KW-0378">Hydrolase</keyword>
<evidence type="ECO:0000313" key="7">
    <source>
        <dbReference type="EMBL" id="VAW53149.1"/>
    </source>
</evidence>
<dbReference type="AlphaFoldDB" id="A0A3B0WVE4"/>
<accession>A0A3B0WVE4</accession>
<dbReference type="GO" id="GO:0003676">
    <property type="term" value="F:nucleic acid binding"/>
    <property type="evidence" value="ECO:0007669"/>
    <property type="project" value="InterPro"/>
</dbReference>
<dbReference type="GO" id="GO:0009318">
    <property type="term" value="C:exodeoxyribonuclease VII complex"/>
    <property type="evidence" value="ECO:0007669"/>
    <property type="project" value="InterPro"/>
</dbReference>
<dbReference type="Pfam" id="PF13742">
    <property type="entry name" value="tRNA_anti_2"/>
    <property type="match status" value="1"/>
</dbReference>
<keyword evidence="2" id="KW-0540">Nuclease</keyword>
<evidence type="ECO:0000256" key="1">
    <source>
        <dbReference type="ARBA" id="ARBA00022490"/>
    </source>
</evidence>
<evidence type="ECO:0000256" key="4">
    <source>
        <dbReference type="ARBA" id="ARBA00022839"/>
    </source>
</evidence>
<organism evidence="7">
    <name type="scientific">hydrothermal vent metagenome</name>
    <dbReference type="NCBI Taxonomy" id="652676"/>
    <lineage>
        <taxon>unclassified sequences</taxon>
        <taxon>metagenomes</taxon>
        <taxon>ecological metagenomes</taxon>
    </lineage>
</organism>
<feature type="domain" description="OB-fold nucleic acid binding" evidence="6">
    <location>
        <begin position="9"/>
        <end position="102"/>
    </location>
</feature>
<evidence type="ECO:0000256" key="2">
    <source>
        <dbReference type="ARBA" id="ARBA00022722"/>
    </source>
</evidence>
<evidence type="ECO:0000259" key="5">
    <source>
        <dbReference type="Pfam" id="PF02601"/>
    </source>
</evidence>
<dbReference type="GO" id="GO:0008855">
    <property type="term" value="F:exodeoxyribonuclease VII activity"/>
    <property type="evidence" value="ECO:0007669"/>
    <property type="project" value="UniProtKB-EC"/>
</dbReference>
<dbReference type="NCBIfam" id="TIGR00237">
    <property type="entry name" value="xseA"/>
    <property type="match status" value="1"/>
</dbReference>
<gene>
    <name evidence="7" type="ORF">MNBD_GAMMA05-1705</name>
</gene>
<reference evidence="7" key="1">
    <citation type="submission" date="2018-06" db="EMBL/GenBank/DDBJ databases">
        <authorList>
            <person name="Zhirakovskaya E."/>
        </authorList>
    </citation>
    <scope>NUCLEOTIDE SEQUENCE</scope>
</reference>
<proteinExistence type="inferred from homology"/>
<dbReference type="EMBL" id="UOFE01000032">
    <property type="protein sequence ID" value="VAW53149.1"/>
    <property type="molecule type" value="Genomic_DNA"/>
</dbReference>
<keyword evidence="4" id="KW-0269">Exonuclease</keyword>
<name>A0A3B0WVE4_9ZZZZ</name>
<evidence type="ECO:0000259" key="6">
    <source>
        <dbReference type="Pfam" id="PF13742"/>
    </source>
</evidence>
<dbReference type="GO" id="GO:0006308">
    <property type="term" value="P:DNA catabolic process"/>
    <property type="evidence" value="ECO:0007669"/>
    <property type="project" value="InterPro"/>
</dbReference>
<dbReference type="InterPro" id="IPR020579">
    <property type="entry name" value="Exonuc_VII_lsu_C"/>
</dbReference>
<dbReference type="PANTHER" id="PTHR30008">
    <property type="entry name" value="EXODEOXYRIBONUCLEASE 7 LARGE SUBUNIT"/>
    <property type="match status" value="1"/>
</dbReference>
<keyword evidence="1" id="KW-0963">Cytoplasm</keyword>
<feature type="domain" description="Exonuclease VII large subunit C-terminal" evidence="5">
    <location>
        <begin position="125"/>
        <end position="443"/>
    </location>
</feature>
<dbReference type="InterPro" id="IPR025824">
    <property type="entry name" value="OB-fold_nuc-bd_dom"/>
</dbReference>
<dbReference type="PANTHER" id="PTHR30008:SF0">
    <property type="entry name" value="EXODEOXYRIBONUCLEASE 7 LARGE SUBUNIT"/>
    <property type="match status" value="1"/>
</dbReference>
<dbReference type="InterPro" id="IPR003753">
    <property type="entry name" value="Exonuc_VII_L"/>
</dbReference>
<protein>
    <submittedName>
        <fullName evidence="7">Exodeoxyribonuclease VII large subunit</fullName>
        <ecNumber evidence="7">3.1.11.6</ecNumber>
    </submittedName>
</protein>
<dbReference type="Pfam" id="PF02601">
    <property type="entry name" value="Exonuc_VII_L"/>
    <property type="match status" value="1"/>
</dbReference>
<dbReference type="CDD" id="cd04489">
    <property type="entry name" value="ExoVII_LU_OBF"/>
    <property type="match status" value="1"/>
</dbReference>
<dbReference type="HAMAP" id="MF_00378">
    <property type="entry name" value="Exonuc_7_L"/>
    <property type="match status" value="1"/>
</dbReference>
<dbReference type="EC" id="3.1.11.6" evidence="7"/>
<sequence length="453" mass="50873">MPHSQENIFSVSTLNRSVANLLEQEFAWIWVEGEISNLAQPASGHIYFSLKDNAAQVSCAMFKGRNRTLAFQPENGNQILVRAKVSLYQPRGNYQLIVDRMEEAGDGALRRQFEQLKIKLAAEGLFDETAKQDIPELPVGICIITSKTGAAIHDVLSVIARRFPSIPIKLFPVPVQGKEAAPAICNAISLIDEHVANGNLNCDVILLVRGGGSLEDLWSFNEESVARAIYDCTVPVVSGVGHEVDVTIADFVADFRAATPTAAAETVTPDQDSWRQSFDWYQQRLHQMMKDKVERHQEKIQWLYRRLNQQHPKSKVQLSHERANELTRRLLRANQLSLETQQNKLKTNQIRLFAQNPTQQLKNKQQSVTNLATRLQQLTLNLLTQKKSQLSHIARTLNAISPLQTLERGYSITLNKEGKAITSIKQLQHADAIETRLHDGSIISHIESTVEAN</sequence>